<dbReference type="GO" id="GO:0005525">
    <property type="term" value="F:GTP binding"/>
    <property type="evidence" value="ECO:0007669"/>
    <property type="project" value="UniProtKB-KW"/>
</dbReference>
<dbReference type="FunFam" id="3.40.50.300:FF:000162">
    <property type="entry name" value="septin-7 isoform X1"/>
    <property type="match status" value="1"/>
</dbReference>
<dbReference type="PROSITE" id="PS51719">
    <property type="entry name" value="G_SEPTIN"/>
    <property type="match status" value="1"/>
</dbReference>
<dbReference type="AlphaFoldDB" id="A0A915D4T6"/>
<dbReference type="Gene3D" id="3.40.50.300">
    <property type="entry name" value="P-loop containing nucleotide triphosphate hydrolases"/>
    <property type="match status" value="1"/>
</dbReference>
<dbReference type="InterPro" id="IPR027417">
    <property type="entry name" value="P-loop_NTPase"/>
</dbReference>
<accession>A0A915D4T6</accession>
<evidence type="ECO:0000256" key="1">
    <source>
        <dbReference type="ARBA" id="ARBA00004626"/>
    </source>
</evidence>
<evidence type="ECO:0000313" key="10">
    <source>
        <dbReference type="Proteomes" id="UP000887574"/>
    </source>
</evidence>
<feature type="domain" description="Septin-type G" evidence="9">
    <location>
        <begin position="37"/>
        <end position="302"/>
    </location>
</feature>
<dbReference type="GO" id="GO:0005856">
    <property type="term" value="C:cytoskeleton"/>
    <property type="evidence" value="ECO:0007669"/>
    <property type="project" value="UniProtKB-ARBA"/>
</dbReference>
<evidence type="ECO:0000313" key="11">
    <source>
        <dbReference type="WBParaSite" id="jg15583"/>
    </source>
</evidence>
<dbReference type="InterPro" id="IPR016491">
    <property type="entry name" value="Septin"/>
</dbReference>
<evidence type="ECO:0000256" key="8">
    <source>
        <dbReference type="SAM" id="MobiDB-lite"/>
    </source>
</evidence>
<dbReference type="Pfam" id="PF00735">
    <property type="entry name" value="Septin"/>
    <property type="match status" value="1"/>
</dbReference>
<dbReference type="WBParaSite" id="jg15583">
    <property type="protein sequence ID" value="jg15583"/>
    <property type="gene ID" value="jg15583"/>
</dbReference>
<dbReference type="SUPFAM" id="SSF52540">
    <property type="entry name" value="P-loop containing nucleoside triphosphate hydrolases"/>
    <property type="match status" value="1"/>
</dbReference>
<keyword evidence="3 7" id="KW-0547">Nucleotide-binding</keyword>
<proteinExistence type="inferred from homology"/>
<dbReference type="InterPro" id="IPR030379">
    <property type="entry name" value="G_SEPTIN_dom"/>
</dbReference>
<evidence type="ECO:0000256" key="7">
    <source>
        <dbReference type="RuleBase" id="RU004560"/>
    </source>
</evidence>
<dbReference type="GO" id="GO:0051301">
    <property type="term" value="P:cell division"/>
    <property type="evidence" value="ECO:0007669"/>
    <property type="project" value="UniProtKB-KW"/>
</dbReference>
<evidence type="ECO:0000256" key="5">
    <source>
        <dbReference type="ARBA" id="ARBA00023134"/>
    </source>
</evidence>
<keyword evidence="5 7" id="KW-0342">GTP-binding</keyword>
<dbReference type="Proteomes" id="UP000887574">
    <property type="component" value="Unplaced"/>
</dbReference>
<protein>
    <submittedName>
        <fullName evidence="11">Septin-type G domain-containing protein</fullName>
    </submittedName>
</protein>
<dbReference type="PIRSF" id="PIRSF006698">
    <property type="entry name" value="Septin"/>
    <property type="match status" value="1"/>
</dbReference>
<feature type="compositionally biased region" description="Basic and acidic residues" evidence="8">
    <location>
        <begin position="317"/>
        <end position="328"/>
    </location>
</feature>
<comment type="subcellular location">
    <subcellularLocation>
        <location evidence="1">Cleavage furrow</location>
    </subcellularLocation>
</comment>
<keyword evidence="2" id="KW-0132">Cell division</keyword>
<dbReference type="PANTHER" id="PTHR18884">
    <property type="entry name" value="SEPTIN"/>
    <property type="match status" value="1"/>
</dbReference>
<keyword evidence="6" id="KW-0131">Cell cycle</keyword>
<evidence type="ECO:0000256" key="2">
    <source>
        <dbReference type="ARBA" id="ARBA00022618"/>
    </source>
</evidence>
<evidence type="ECO:0000256" key="4">
    <source>
        <dbReference type="ARBA" id="ARBA00023054"/>
    </source>
</evidence>
<keyword evidence="10" id="KW-1185">Reference proteome</keyword>
<sequence length="355" mass="40667">MTGATDLTRKPSQVVAKNDYVGFANFPNQVFRRCIKNGFEFTLMVVGQSGLGKSTFLNSLFLAEIDDPKQKSTNPILSTVKIEAKTVQLVENDVRLKITFVDTPGFGDMVNNNNCWEPVVQFIESKFSKYLTEETKIERTPTIEDQRVHLCLYFIAPTGHSLKALDIDFMRALQDRVNIVPVIAKADTLTTAEMAQFKQNILNDLKRHDIHLYEFPEPEAIASPDVKDKKNTSHPFAVVGSNHLKNKVRVREYPWGIVEVENMAHNDFVPLRDMIIRNNLIDLIDMTKIVHYENFRVRQMGKKSGIGDSCDPFTQMEQERKAHQKELEEPAALNLDNDEKENKKILEQNEPSWRS</sequence>
<organism evidence="10 11">
    <name type="scientific">Ditylenchus dipsaci</name>
    <dbReference type="NCBI Taxonomy" id="166011"/>
    <lineage>
        <taxon>Eukaryota</taxon>
        <taxon>Metazoa</taxon>
        <taxon>Ecdysozoa</taxon>
        <taxon>Nematoda</taxon>
        <taxon>Chromadorea</taxon>
        <taxon>Rhabditida</taxon>
        <taxon>Tylenchina</taxon>
        <taxon>Tylenchomorpha</taxon>
        <taxon>Sphaerularioidea</taxon>
        <taxon>Anguinidae</taxon>
        <taxon>Anguininae</taxon>
        <taxon>Ditylenchus</taxon>
    </lineage>
</organism>
<evidence type="ECO:0000256" key="6">
    <source>
        <dbReference type="ARBA" id="ARBA00023306"/>
    </source>
</evidence>
<comment type="similarity">
    <text evidence="7">Belongs to the TRAFAC class TrmE-Era-EngA-EngB-Septin-like GTPase superfamily. Septin GTPase family.</text>
</comment>
<reference evidence="11" key="1">
    <citation type="submission" date="2022-11" db="UniProtKB">
        <authorList>
            <consortium name="WormBaseParasite"/>
        </authorList>
    </citation>
    <scope>IDENTIFICATION</scope>
</reference>
<evidence type="ECO:0000256" key="3">
    <source>
        <dbReference type="ARBA" id="ARBA00022741"/>
    </source>
</evidence>
<feature type="region of interest" description="Disordered" evidence="8">
    <location>
        <begin position="317"/>
        <end position="355"/>
    </location>
</feature>
<keyword evidence="4" id="KW-0175">Coiled coil</keyword>
<evidence type="ECO:0000259" key="9">
    <source>
        <dbReference type="PROSITE" id="PS51719"/>
    </source>
</evidence>
<dbReference type="GO" id="GO:0032154">
    <property type="term" value="C:cleavage furrow"/>
    <property type="evidence" value="ECO:0007669"/>
    <property type="project" value="UniProtKB-SubCell"/>
</dbReference>
<dbReference type="CDD" id="cd01850">
    <property type="entry name" value="CDC_Septin"/>
    <property type="match status" value="1"/>
</dbReference>
<name>A0A915D4T6_9BILA</name>